<dbReference type="Proteomes" id="UP001239680">
    <property type="component" value="Unassembled WGS sequence"/>
</dbReference>
<gene>
    <name evidence="1" type="ORF">Q9295_17700</name>
</gene>
<dbReference type="RefSeq" id="WP_306681915.1">
    <property type="nucleotide sequence ID" value="NZ_JAVDBT010000029.1"/>
</dbReference>
<dbReference type="SUPFAM" id="SSF51182">
    <property type="entry name" value="RmlC-like cupins"/>
    <property type="match status" value="1"/>
</dbReference>
<reference evidence="1 2" key="1">
    <citation type="submission" date="2023-08" db="EMBL/GenBank/DDBJ databases">
        <title>Characterization of two Paracoccaceae strains isolated from Phycosphere and proposal of Xinfangfangia lacusdiani sp. nov.</title>
        <authorList>
            <person name="Deng Y."/>
            <person name="Zhang Y.Q."/>
        </authorList>
    </citation>
    <scope>NUCLEOTIDE SEQUENCE [LARGE SCALE GENOMIC DNA]</scope>
    <source>
        <strain evidence="1 2">CPCC 101601</strain>
    </source>
</reference>
<dbReference type="InterPro" id="IPR014710">
    <property type="entry name" value="RmlC-like_jellyroll"/>
</dbReference>
<dbReference type="InterPro" id="IPR010424">
    <property type="entry name" value="EutQ"/>
</dbReference>
<dbReference type="EMBL" id="JAVDBT010000029">
    <property type="protein sequence ID" value="MDQ2068203.1"/>
    <property type="molecule type" value="Genomic_DNA"/>
</dbReference>
<evidence type="ECO:0000313" key="2">
    <source>
        <dbReference type="Proteomes" id="UP001239680"/>
    </source>
</evidence>
<dbReference type="Pfam" id="PF06249">
    <property type="entry name" value="EutQ"/>
    <property type="match status" value="1"/>
</dbReference>
<comment type="caution">
    <text evidence="1">The sequence shown here is derived from an EMBL/GenBank/DDBJ whole genome shotgun (WGS) entry which is preliminary data.</text>
</comment>
<sequence>MSDIKVCRIGDLVKNWSPRGGSTHVQIDDKDGATMAAGTVYFKDCDIPFTLWYDEVWICHSVEGSCSIEVDGKDNFLNPGDMIWLPKDTPLRYKSVGTTCGFFVVTPPNWAELKPKA</sequence>
<evidence type="ECO:0000313" key="1">
    <source>
        <dbReference type="EMBL" id="MDQ2068203.1"/>
    </source>
</evidence>
<proteinExistence type="predicted"/>
<accession>A0ABU0W341</accession>
<dbReference type="Gene3D" id="2.60.120.10">
    <property type="entry name" value="Jelly Rolls"/>
    <property type="match status" value="1"/>
</dbReference>
<dbReference type="InterPro" id="IPR011051">
    <property type="entry name" value="RmlC_Cupin_sf"/>
</dbReference>
<keyword evidence="2" id="KW-1185">Reference proteome</keyword>
<name>A0ABU0W341_9RHOB</name>
<protein>
    <submittedName>
        <fullName evidence="1">AraC family ligand binding domain-containing protein</fullName>
    </submittedName>
</protein>
<organism evidence="1 2">
    <name type="scientific">Pseudogemmobacter lacusdianii</name>
    <dbReference type="NCBI Taxonomy" id="3069608"/>
    <lineage>
        <taxon>Bacteria</taxon>
        <taxon>Pseudomonadati</taxon>
        <taxon>Pseudomonadota</taxon>
        <taxon>Alphaproteobacteria</taxon>
        <taxon>Rhodobacterales</taxon>
        <taxon>Paracoccaceae</taxon>
        <taxon>Pseudogemmobacter</taxon>
    </lineage>
</organism>